<evidence type="ECO:0000313" key="6">
    <source>
        <dbReference type="Proteomes" id="UP000562682"/>
    </source>
</evidence>
<evidence type="ECO:0000256" key="1">
    <source>
        <dbReference type="ARBA" id="ARBA00006328"/>
    </source>
</evidence>
<dbReference type="InterPro" id="IPR051164">
    <property type="entry name" value="NmrA-like_oxidored"/>
</dbReference>
<feature type="domain" description="NmrA-like" evidence="4">
    <location>
        <begin position="5"/>
        <end position="272"/>
    </location>
</feature>
<keyword evidence="2" id="KW-0521">NADP</keyword>
<dbReference type="CDD" id="cd05233">
    <property type="entry name" value="SDR_c"/>
    <property type="match status" value="1"/>
</dbReference>
<dbReference type="InterPro" id="IPR036291">
    <property type="entry name" value="NAD(P)-bd_dom_sf"/>
</dbReference>
<dbReference type="PANTHER" id="PTHR42748">
    <property type="entry name" value="NITROGEN METABOLITE REPRESSION PROTEIN NMRA FAMILY MEMBER"/>
    <property type="match status" value="1"/>
</dbReference>
<protein>
    <submittedName>
        <fullName evidence="5">Nitrogen metabolite repression nmrA</fullName>
    </submittedName>
</protein>
<gene>
    <name evidence="5" type="ORF">FDENT_4927</name>
</gene>
<dbReference type="GO" id="GO:0016491">
    <property type="term" value="F:oxidoreductase activity"/>
    <property type="evidence" value="ECO:0007669"/>
    <property type="project" value="UniProtKB-KW"/>
</dbReference>
<organism evidence="5 6">
    <name type="scientific">Fusarium denticulatum</name>
    <dbReference type="NCBI Taxonomy" id="48507"/>
    <lineage>
        <taxon>Eukaryota</taxon>
        <taxon>Fungi</taxon>
        <taxon>Dikarya</taxon>
        <taxon>Ascomycota</taxon>
        <taxon>Pezizomycotina</taxon>
        <taxon>Sordariomycetes</taxon>
        <taxon>Hypocreomycetidae</taxon>
        <taxon>Hypocreales</taxon>
        <taxon>Nectriaceae</taxon>
        <taxon>Fusarium</taxon>
        <taxon>Fusarium fujikuroi species complex</taxon>
    </lineage>
</organism>
<dbReference type="InterPro" id="IPR008030">
    <property type="entry name" value="NmrA-like"/>
</dbReference>
<dbReference type="EMBL" id="JAAOAK010000118">
    <property type="protein sequence ID" value="KAF5688350.1"/>
    <property type="molecule type" value="Genomic_DNA"/>
</dbReference>
<sequence length="583" mass="64476">MSVYLVTQATGQQSQWVIKHLLKAGHKIHAVVRNIEKIPALLSDPSITLFQGESKNLEDIFKAAQGCQAAFLNTVSFPGLEVLQAKTIVEACEKAGVKNIVAATAICTDQKEKWGNEDVKSIPNLHEYYTSKYEVENIVRAGKFESYTILRPALIHYDFFIPGVYYNFPRLPTDGEIDDLLTGGAKFPYTDAHDVGKYAAAALQNPAKFRGQEIDLGNELFDFEQIRDILVRISGREVGIVKRTPEEVEKLGIAVHGHMFQHFANMKPFSFVEGGAKRVQDKFGISFTSLEDALRRDKDRLMELYDAIDPSQSSLSQAGRTVLITGGSAGIGYAIAENFTLAGADKVIITGRTRPKLDEAIAKLAHDHNDCDTKFEGVVCQMSDSSSIDQMFDNLGANGVHVDVLVLNAALNVEGTLSDQGWEKTWEQFMVNTRALHQLCDRLHKQERGRGKNYIVNVSSGAIHDSRGPTNLSSYSLTKASGTLLVQKLADEKDPSQTQIVSFHPGAILTDQVREKGMAETIVNWDDASLPGAFAVWCASDEAAFLHGRFVWSAWDVEELKSGSIRDRLDKDRQFLRIGVHGL</sequence>
<evidence type="ECO:0000259" key="4">
    <source>
        <dbReference type="Pfam" id="PF05368"/>
    </source>
</evidence>
<evidence type="ECO:0000313" key="5">
    <source>
        <dbReference type="EMBL" id="KAF5688350.1"/>
    </source>
</evidence>
<dbReference type="PRINTS" id="PR00081">
    <property type="entry name" value="GDHRDH"/>
</dbReference>
<dbReference type="Proteomes" id="UP000562682">
    <property type="component" value="Unassembled WGS sequence"/>
</dbReference>
<dbReference type="Pfam" id="PF00106">
    <property type="entry name" value="adh_short"/>
    <property type="match status" value="1"/>
</dbReference>
<name>A0A8H5UIC8_9HYPO</name>
<comment type="similarity">
    <text evidence="1">Belongs to the NmrA-type oxidoreductase family.</text>
</comment>
<dbReference type="SUPFAM" id="SSF51735">
    <property type="entry name" value="NAD(P)-binding Rossmann-fold domains"/>
    <property type="match status" value="2"/>
</dbReference>
<accession>A0A8H5UIC8</accession>
<reference evidence="5 6" key="1">
    <citation type="submission" date="2020-05" db="EMBL/GenBank/DDBJ databases">
        <title>Identification and distribution of gene clusters putatively required for synthesis of sphingolipid metabolism inhibitors in phylogenetically diverse species of the filamentous fungus Fusarium.</title>
        <authorList>
            <person name="Kim H.-S."/>
            <person name="Busman M."/>
            <person name="Brown D.W."/>
            <person name="Divon H."/>
            <person name="Uhlig S."/>
            <person name="Proctor R.H."/>
        </authorList>
    </citation>
    <scope>NUCLEOTIDE SEQUENCE [LARGE SCALE GENOMIC DNA]</scope>
    <source>
        <strain evidence="5 6">NRRL 25311</strain>
    </source>
</reference>
<evidence type="ECO:0000256" key="2">
    <source>
        <dbReference type="ARBA" id="ARBA00022857"/>
    </source>
</evidence>
<dbReference type="Pfam" id="PF05368">
    <property type="entry name" value="NmrA"/>
    <property type="match status" value="1"/>
</dbReference>
<evidence type="ECO:0000256" key="3">
    <source>
        <dbReference type="ARBA" id="ARBA00023002"/>
    </source>
</evidence>
<keyword evidence="6" id="KW-1185">Reference proteome</keyword>
<dbReference type="PANTHER" id="PTHR42748:SF30">
    <property type="entry name" value="NMRA-LIKE DOMAIN-CONTAINING PROTEIN"/>
    <property type="match status" value="1"/>
</dbReference>
<comment type="caution">
    <text evidence="5">The sequence shown here is derived from an EMBL/GenBank/DDBJ whole genome shotgun (WGS) entry which is preliminary data.</text>
</comment>
<dbReference type="GO" id="GO:0005634">
    <property type="term" value="C:nucleus"/>
    <property type="evidence" value="ECO:0007669"/>
    <property type="project" value="TreeGrafter"/>
</dbReference>
<dbReference type="AlphaFoldDB" id="A0A8H5UIC8"/>
<proteinExistence type="inferred from homology"/>
<keyword evidence="3" id="KW-0560">Oxidoreductase</keyword>
<dbReference type="InterPro" id="IPR002347">
    <property type="entry name" value="SDR_fam"/>
</dbReference>
<dbReference type="Gene3D" id="3.40.50.720">
    <property type="entry name" value="NAD(P)-binding Rossmann-like Domain"/>
    <property type="match status" value="2"/>
</dbReference>